<gene>
    <name evidence="3" type="ORF">B8A44_06190</name>
    <name evidence="2" type="ORF">BWX42_02590</name>
</gene>
<proteinExistence type="predicted"/>
<dbReference type="AlphaFoldDB" id="A0A1S8KM41"/>
<dbReference type="RefSeq" id="WP_004636299.1">
    <property type="nucleotide sequence ID" value="NZ_CAJHJL010000001.1"/>
</dbReference>
<dbReference type="EMBL" id="NAQV01000018">
    <property type="protein sequence ID" value="RAN63068.1"/>
    <property type="molecule type" value="Genomic_DNA"/>
</dbReference>
<dbReference type="InterPro" id="IPR004038">
    <property type="entry name" value="Ribosomal_eL8/eL30/eS12/Gad45"/>
</dbReference>
<evidence type="ECO:0000313" key="3">
    <source>
        <dbReference type="EMBL" id="RAN63068.1"/>
    </source>
</evidence>
<dbReference type="InterPro" id="IPR029064">
    <property type="entry name" value="Ribosomal_eL30-like_sf"/>
</dbReference>
<dbReference type="Proteomes" id="UP000249099">
    <property type="component" value="Unassembled WGS sequence"/>
</dbReference>
<evidence type="ECO:0000313" key="2">
    <source>
        <dbReference type="EMBL" id="OOL80809.1"/>
    </source>
</evidence>
<sequence length="101" mass="11042">MINKEKALNLLGLAMKAGKLKTGQGATLDAIRSTRAKLVIMASDASPNTQKIFNDKCESYDVPLFSGFTQEEISRAIGKNRTNCALIDSGFVKSFNQLTER</sequence>
<evidence type="ECO:0000313" key="5">
    <source>
        <dbReference type="Proteomes" id="UP000249099"/>
    </source>
</evidence>
<organism evidence="2 4">
    <name type="scientific">Dolosigranulum pigrum</name>
    <dbReference type="NCBI Taxonomy" id="29394"/>
    <lineage>
        <taxon>Bacteria</taxon>
        <taxon>Bacillati</taxon>
        <taxon>Bacillota</taxon>
        <taxon>Bacilli</taxon>
        <taxon>Lactobacillales</taxon>
        <taxon>Carnobacteriaceae</taxon>
        <taxon>Dolosigranulum</taxon>
    </lineage>
</organism>
<evidence type="ECO:0000259" key="1">
    <source>
        <dbReference type="Pfam" id="PF01248"/>
    </source>
</evidence>
<dbReference type="Proteomes" id="UP000190409">
    <property type="component" value="Unassembled WGS sequence"/>
</dbReference>
<dbReference type="GeneID" id="42694563"/>
<feature type="domain" description="Ribosomal protein eL8/eL30/eS12/Gadd45" evidence="1">
    <location>
        <begin position="7"/>
        <end position="87"/>
    </location>
</feature>
<dbReference type="Pfam" id="PF01248">
    <property type="entry name" value="Ribosomal_L7Ae"/>
    <property type="match status" value="1"/>
</dbReference>
<evidence type="ECO:0000313" key="4">
    <source>
        <dbReference type="Proteomes" id="UP000190409"/>
    </source>
</evidence>
<reference evidence="3 5" key="2">
    <citation type="submission" date="2017-03" db="EMBL/GenBank/DDBJ databases">
        <title>wgs assembly of Dolosigranulum pigrum KPL CDC strains.</title>
        <authorList>
            <person name="Brugger S.D."/>
            <person name="Pettigrew M."/>
            <person name="Kong Y."/>
            <person name="Lemon K.P."/>
        </authorList>
    </citation>
    <scope>NUCLEOTIDE SEQUENCE [LARGE SCALE GENOMIC DNA]</scope>
    <source>
        <strain evidence="3 5">KPL1931_CDC4294-98</strain>
    </source>
</reference>
<accession>A0A1S8KM41</accession>
<comment type="caution">
    <text evidence="2">The sequence shown here is derived from an EMBL/GenBank/DDBJ whole genome shotgun (WGS) entry which is preliminary data.</text>
</comment>
<protein>
    <recommendedName>
        <fullName evidence="1">Ribosomal protein eL8/eL30/eS12/Gadd45 domain-containing protein</fullName>
    </recommendedName>
</protein>
<dbReference type="OrthoDB" id="9794863at2"/>
<dbReference type="EMBL" id="MUYF01000003">
    <property type="protein sequence ID" value="OOL80809.1"/>
    <property type="molecule type" value="Genomic_DNA"/>
</dbReference>
<dbReference type="Gene3D" id="3.30.1330.30">
    <property type="match status" value="1"/>
</dbReference>
<name>A0A1S8KM41_9LACT</name>
<dbReference type="SUPFAM" id="SSF55315">
    <property type="entry name" value="L30e-like"/>
    <property type="match status" value="1"/>
</dbReference>
<reference evidence="2 4" key="1">
    <citation type="submission" date="2017-01" db="EMBL/GenBank/DDBJ databases">
        <title>Complete Genome Sequence of Dolosigranulum pigrum isolated from a Patient with interstitial lung disease.</title>
        <authorList>
            <person name="Mukhopadhyay R."/>
            <person name="Joaquin J."/>
            <person name="Hogue R."/>
            <person name="Fitzgerald S."/>
            <person name="Jospin G."/>
            <person name="Eisen J.A."/>
            <person name="Chaturvedi V."/>
        </authorList>
    </citation>
    <scope>NUCLEOTIDE SEQUENCE [LARGE SCALE GENOMIC DNA]</scope>
    <source>
        <strain evidence="2 4">15S00348</strain>
    </source>
</reference>